<dbReference type="GO" id="GO:0048040">
    <property type="term" value="F:UDP-glucuronate decarboxylase activity"/>
    <property type="evidence" value="ECO:0007669"/>
    <property type="project" value="UniProtKB-EC"/>
</dbReference>
<dbReference type="InterPro" id="IPR001509">
    <property type="entry name" value="Epimerase_deHydtase"/>
</dbReference>
<evidence type="ECO:0000256" key="4">
    <source>
        <dbReference type="ARBA" id="ARBA00023239"/>
    </source>
</evidence>
<keyword evidence="7" id="KW-0328">Glycosyltransferase</keyword>
<dbReference type="InterPro" id="IPR036291">
    <property type="entry name" value="NAD(P)-bd_dom_sf"/>
</dbReference>
<evidence type="ECO:0000313" key="7">
    <source>
        <dbReference type="EMBL" id="MFD1611606.1"/>
    </source>
</evidence>
<dbReference type="Pfam" id="PF13524">
    <property type="entry name" value="Glyco_trans_1_2"/>
    <property type="match status" value="1"/>
</dbReference>
<dbReference type="EC" id="4.1.1.35" evidence="7"/>
<evidence type="ECO:0000259" key="6">
    <source>
        <dbReference type="Pfam" id="PF13524"/>
    </source>
</evidence>
<dbReference type="PANTHER" id="PTHR43078">
    <property type="entry name" value="UDP-GLUCURONIC ACID DECARBOXYLASE-RELATED"/>
    <property type="match status" value="1"/>
</dbReference>
<dbReference type="SUPFAM" id="SSF51735">
    <property type="entry name" value="NAD(P)-binding Rossmann-fold domains"/>
    <property type="match status" value="1"/>
</dbReference>
<keyword evidence="3" id="KW-0520">NAD</keyword>
<feature type="domain" description="NAD-dependent epimerase/dehydratase" evidence="5">
    <location>
        <begin position="371"/>
        <end position="611"/>
    </location>
</feature>
<keyword evidence="4 7" id="KW-0456">Lyase</keyword>
<evidence type="ECO:0000256" key="3">
    <source>
        <dbReference type="ARBA" id="ARBA00023027"/>
    </source>
</evidence>
<evidence type="ECO:0000313" key="8">
    <source>
        <dbReference type="Proteomes" id="UP001597115"/>
    </source>
</evidence>
<dbReference type="Proteomes" id="UP001597115">
    <property type="component" value="Unassembled WGS sequence"/>
</dbReference>
<comment type="cofactor">
    <cofactor evidence="1">
        <name>NAD(+)</name>
        <dbReference type="ChEBI" id="CHEBI:57540"/>
    </cofactor>
</comment>
<dbReference type="SUPFAM" id="SSF53756">
    <property type="entry name" value="UDP-Glycosyltransferase/glycogen phosphorylase"/>
    <property type="match status" value="1"/>
</dbReference>
<dbReference type="GO" id="GO:0016757">
    <property type="term" value="F:glycosyltransferase activity"/>
    <property type="evidence" value="ECO:0007669"/>
    <property type="project" value="UniProtKB-KW"/>
</dbReference>
<name>A0ABW4I0Z5_9SPHN</name>
<dbReference type="Pfam" id="PF01370">
    <property type="entry name" value="Epimerase"/>
    <property type="match status" value="1"/>
</dbReference>
<sequence length="695" mass="76806">MKLVVLGLSLGSSWGNGHATTFRALLAAFAARGHDVLFLEREVPWYAGAHRDLTDPDFCRLAYYPDLASLKAWRREIAEADAVVVGSYVPDGAEVARLVQAWAKRVIAFYDIDTPVTLAKLARGECEYLTPENIPGFDVYLSFTGGPTLQRIEREFGAPAARPLYCSVDPAAYRPMDVPKRWALSYLGTYSPDRQPTLERLLIEPARRRPDLRFAVAGPQYPDDINWPANVDRIEHLPPAEHADFYNASAMTLNVTRADMIAAGWSPSVRLFEAAACGTPILSDRWDGIETLFEPAREILLADTTEQALDALEQPAGTIGRAARARVLAAHTAAHRAAELEAHLIEAKARNSGAPKTRNENMYRREQPLTLVAGGAGFIGSHLCAELLGRGKHVLCLDNLQTARPSNLRLLEDHPNFEFIEADIVNPLPSAVTSRTARIERVYNLACAASPPQYQADPEHTMLTCVVGTDNLLRLSEAAGARFLLTSTSEVYGDPEMHPQREDYRGFVNCTGPRACYDEGKRAAEAIAFDFARMRRAEVRVARIFNTYGPHMHPDDGRVVSNLICQALSGLPVTIYGDGSQTRSFCYVSDMVDGLIRLMESDISGLEPINLGNPEERTVRELLDAILTILDRPVAIEHRPLPTDDPRRRRPDIGRAQALLGWQPRTPLVEGLNLTCAWFAEEIGVQETITILAAE</sequence>
<keyword evidence="8" id="KW-1185">Reference proteome</keyword>
<dbReference type="EC" id="2.4.-.-" evidence="7"/>
<dbReference type="Gene3D" id="3.40.50.2000">
    <property type="entry name" value="Glycogen Phosphorylase B"/>
    <property type="match status" value="1"/>
</dbReference>
<evidence type="ECO:0000256" key="2">
    <source>
        <dbReference type="ARBA" id="ARBA00022793"/>
    </source>
</evidence>
<dbReference type="InterPro" id="IPR055259">
    <property type="entry name" value="YkvP/CgeB_Glyco_trans-like"/>
</dbReference>
<comment type="caution">
    <text evidence="7">The sequence shown here is derived from an EMBL/GenBank/DDBJ whole genome shotgun (WGS) entry which is preliminary data.</text>
</comment>
<keyword evidence="7" id="KW-0808">Transferase</keyword>
<organism evidence="7 8">
    <name type="scientific">Sphingomonas tabacisoli</name>
    <dbReference type="NCBI Taxonomy" id="2249466"/>
    <lineage>
        <taxon>Bacteria</taxon>
        <taxon>Pseudomonadati</taxon>
        <taxon>Pseudomonadota</taxon>
        <taxon>Alphaproteobacteria</taxon>
        <taxon>Sphingomonadales</taxon>
        <taxon>Sphingomonadaceae</taxon>
        <taxon>Sphingomonas</taxon>
    </lineage>
</organism>
<evidence type="ECO:0000259" key="5">
    <source>
        <dbReference type="Pfam" id="PF01370"/>
    </source>
</evidence>
<evidence type="ECO:0000256" key="1">
    <source>
        <dbReference type="ARBA" id="ARBA00001911"/>
    </source>
</evidence>
<dbReference type="InterPro" id="IPR044516">
    <property type="entry name" value="UXS-like"/>
</dbReference>
<keyword evidence="2" id="KW-0210">Decarboxylase</keyword>
<accession>A0ABW4I0Z5</accession>
<dbReference type="PANTHER" id="PTHR43078:SF6">
    <property type="entry name" value="UDP-GLUCURONIC ACID DECARBOXYLASE 1"/>
    <property type="match status" value="1"/>
</dbReference>
<proteinExistence type="predicted"/>
<dbReference type="Gene3D" id="3.40.50.720">
    <property type="entry name" value="NAD(P)-binding Rossmann-like Domain"/>
    <property type="match status" value="1"/>
</dbReference>
<dbReference type="EMBL" id="JBHUDY010000001">
    <property type="protein sequence ID" value="MFD1611606.1"/>
    <property type="molecule type" value="Genomic_DNA"/>
</dbReference>
<feature type="domain" description="Spore protein YkvP/CgeB glycosyl transferase-like" evidence="6">
    <location>
        <begin position="195"/>
        <end position="341"/>
    </location>
</feature>
<dbReference type="CDD" id="cd05230">
    <property type="entry name" value="UGD_SDR_e"/>
    <property type="match status" value="1"/>
</dbReference>
<gene>
    <name evidence="7" type="ORF">ACFSCW_07325</name>
</gene>
<reference evidence="8" key="1">
    <citation type="journal article" date="2019" name="Int. J. Syst. Evol. Microbiol.">
        <title>The Global Catalogue of Microorganisms (GCM) 10K type strain sequencing project: providing services to taxonomists for standard genome sequencing and annotation.</title>
        <authorList>
            <consortium name="The Broad Institute Genomics Platform"/>
            <consortium name="The Broad Institute Genome Sequencing Center for Infectious Disease"/>
            <person name="Wu L."/>
            <person name="Ma J."/>
        </authorList>
    </citation>
    <scope>NUCLEOTIDE SEQUENCE [LARGE SCALE GENOMIC DNA]</scope>
    <source>
        <strain evidence="8">CGMCC 1.16275</strain>
    </source>
</reference>
<dbReference type="RefSeq" id="WP_380888191.1">
    <property type="nucleotide sequence ID" value="NZ_JBHUDY010000001.1"/>
</dbReference>
<protein>
    <submittedName>
        <fullName evidence="7">Bifunctional glycosyltransferase/UDP-glucuronate decarboxylase</fullName>
        <ecNumber evidence="7">2.4.-.-</ecNumber>
        <ecNumber evidence="7">4.1.1.35</ecNumber>
    </submittedName>
</protein>